<keyword evidence="3" id="KW-1185">Reference proteome</keyword>
<reference evidence="2 3" key="1">
    <citation type="submission" date="2020-03" db="EMBL/GenBank/DDBJ databases">
        <title>Whole genome shotgun sequence of Phytohabitans flavus NBRC 107702.</title>
        <authorList>
            <person name="Komaki H."/>
            <person name="Tamura T."/>
        </authorList>
    </citation>
    <scope>NUCLEOTIDE SEQUENCE [LARGE SCALE GENOMIC DNA]</scope>
    <source>
        <strain evidence="2 3">NBRC 107702</strain>
    </source>
</reference>
<evidence type="ECO:0000313" key="2">
    <source>
        <dbReference type="EMBL" id="BCB76268.1"/>
    </source>
</evidence>
<sequence>MADKTMADEFYERYRHLSHQELFTQLQAGSPRQVEKVIGAWRAAEEAAEAVATTLGRDLGALSLTWNSVAGREFQYRLGLISAYARKLADEASAIRTGLAVMSTALRQAQRQAEPEQADVVVGPASGVVGPAFGHTMVEEERAKSRERLAVLVANLATEYVLTDHGAWPRSVPAPPPDLPAGVGLPPALTLPPATELAGATTLDTAPRPAPLPGGGGGLAAAGIGSGGGGPVLDLSPTTAAASAPAHTLGGVLSGVSGGGRGTTENVRPEARGGGSSAATAPMAPMGGVPPAGAIGAAPVGRTPDGYVVNDPRYADDAASWSNVDNVEWDDGASPPPSVIGDPRTTA</sequence>
<gene>
    <name evidence="2" type="ORF">Pflav_026780</name>
</gene>
<accession>A0A6F8XR93</accession>
<name>A0A6F8XR93_9ACTN</name>
<dbReference type="EMBL" id="AP022870">
    <property type="protein sequence ID" value="BCB76268.1"/>
    <property type="molecule type" value="Genomic_DNA"/>
</dbReference>
<dbReference type="AlphaFoldDB" id="A0A6F8XR93"/>
<feature type="region of interest" description="Disordered" evidence="1">
    <location>
        <begin position="325"/>
        <end position="347"/>
    </location>
</feature>
<evidence type="ECO:0000256" key="1">
    <source>
        <dbReference type="SAM" id="MobiDB-lite"/>
    </source>
</evidence>
<evidence type="ECO:0008006" key="4">
    <source>
        <dbReference type="Google" id="ProtNLM"/>
    </source>
</evidence>
<protein>
    <recommendedName>
        <fullName evidence="4">PPE family domain-containing protein</fullName>
    </recommendedName>
</protein>
<feature type="region of interest" description="Disordered" evidence="1">
    <location>
        <begin position="252"/>
        <end position="283"/>
    </location>
</feature>
<dbReference type="Proteomes" id="UP000502508">
    <property type="component" value="Chromosome"/>
</dbReference>
<dbReference type="KEGG" id="pfla:Pflav_026780"/>
<evidence type="ECO:0000313" key="3">
    <source>
        <dbReference type="Proteomes" id="UP000502508"/>
    </source>
</evidence>
<feature type="compositionally biased region" description="Gly residues" evidence="1">
    <location>
        <begin position="252"/>
        <end position="262"/>
    </location>
</feature>
<organism evidence="2 3">
    <name type="scientific">Phytohabitans flavus</name>
    <dbReference type="NCBI Taxonomy" id="1076124"/>
    <lineage>
        <taxon>Bacteria</taxon>
        <taxon>Bacillati</taxon>
        <taxon>Actinomycetota</taxon>
        <taxon>Actinomycetes</taxon>
        <taxon>Micromonosporales</taxon>
        <taxon>Micromonosporaceae</taxon>
    </lineage>
</organism>
<proteinExistence type="predicted"/>
<dbReference type="RefSeq" id="WP_173036364.1">
    <property type="nucleotide sequence ID" value="NZ_AP022870.1"/>
</dbReference>
<reference evidence="2 3" key="2">
    <citation type="submission" date="2020-03" db="EMBL/GenBank/DDBJ databases">
        <authorList>
            <person name="Ichikawa N."/>
            <person name="Kimura A."/>
            <person name="Kitahashi Y."/>
            <person name="Uohara A."/>
        </authorList>
    </citation>
    <scope>NUCLEOTIDE SEQUENCE [LARGE SCALE GENOMIC DNA]</scope>
    <source>
        <strain evidence="2 3">NBRC 107702</strain>
    </source>
</reference>